<dbReference type="STRING" id="765257.A0A0C9YKW3"/>
<dbReference type="AlphaFoldDB" id="A0A0C9YKW3"/>
<dbReference type="SUPFAM" id="SSF56112">
    <property type="entry name" value="Protein kinase-like (PK-like)"/>
    <property type="match status" value="1"/>
</dbReference>
<evidence type="ECO:0000313" key="1">
    <source>
        <dbReference type="EMBL" id="KIK10952.1"/>
    </source>
</evidence>
<accession>A0A0C9YKW3</accession>
<sequence length="262" mass="29529">MCEELQAVVIAACKTHEETSRLKYRYRACVFVGADYFVKYGAAQDLEPELTTQEYFYQHAQRPQTPEPPRIAKTVHHFIHQHTMYLVMERIELQVSPPDLAKRIQGAVEWLANVPPPPNSKLGPVGGGVIRHKFFKDHEAPFEFSDTAMLYLYMKRAHRVLSKAGQKKYPPIGVNGERLMFTQADMHESNFGVDENGRSVLMDFREVGLLPESFVAFTLPPDIAASLGLSGNSKVTSMAAIAHCLLMVADPTFDMEKVFVKN</sequence>
<evidence type="ECO:0000313" key="2">
    <source>
        <dbReference type="Proteomes" id="UP000054018"/>
    </source>
</evidence>
<evidence type="ECO:0008006" key="3">
    <source>
        <dbReference type="Google" id="ProtNLM"/>
    </source>
</evidence>
<reference evidence="1 2" key="1">
    <citation type="submission" date="2014-04" db="EMBL/GenBank/DDBJ databases">
        <authorList>
            <consortium name="DOE Joint Genome Institute"/>
            <person name="Kuo A."/>
            <person name="Kohler A."/>
            <person name="Costa M.D."/>
            <person name="Nagy L.G."/>
            <person name="Floudas D."/>
            <person name="Copeland A."/>
            <person name="Barry K.W."/>
            <person name="Cichocki N."/>
            <person name="Veneault-Fourrey C."/>
            <person name="LaButti K."/>
            <person name="Lindquist E.A."/>
            <person name="Lipzen A."/>
            <person name="Lundell T."/>
            <person name="Morin E."/>
            <person name="Murat C."/>
            <person name="Sun H."/>
            <person name="Tunlid A."/>
            <person name="Henrissat B."/>
            <person name="Grigoriev I.V."/>
            <person name="Hibbett D.S."/>
            <person name="Martin F."/>
            <person name="Nordberg H.P."/>
            <person name="Cantor M.N."/>
            <person name="Hua S.X."/>
        </authorList>
    </citation>
    <scope>NUCLEOTIDE SEQUENCE [LARGE SCALE GENOMIC DNA]</scope>
    <source>
        <strain evidence="1 2">441</strain>
    </source>
</reference>
<dbReference type="Proteomes" id="UP000054018">
    <property type="component" value="Unassembled WGS sequence"/>
</dbReference>
<protein>
    <recommendedName>
        <fullName evidence="3">Aminoglycoside phosphotransferase domain-containing protein</fullName>
    </recommendedName>
</protein>
<keyword evidence="2" id="KW-1185">Reference proteome</keyword>
<dbReference type="HOGENOM" id="CLU_084529_0_0_1"/>
<proteinExistence type="predicted"/>
<dbReference type="EMBL" id="KN834348">
    <property type="protein sequence ID" value="KIK10952.1"/>
    <property type="molecule type" value="Genomic_DNA"/>
</dbReference>
<dbReference type="OrthoDB" id="3140719at2759"/>
<dbReference type="InterPro" id="IPR011009">
    <property type="entry name" value="Kinase-like_dom_sf"/>
</dbReference>
<gene>
    <name evidence="1" type="ORF">PISMIDRAFT_690681</name>
</gene>
<organism evidence="1 2">
    <name type="scientific">Pisolithus microcarpus 441</name>
    <dbReference type="NCBI Taxonomy" id="765257"/>
    <lineage>
        <taxon>Eukaryota</taxon>
        <taxon>Fungi</taxon>
        <taxon>Dikarya</taxon>
        <taxon>Basidiomycota</taxon>
        <taxon>Agaricomycotina</taxon>
        <taxon>Agaricomycetes</taxon>
        <taxon>Agaricomycetidae</taxon>
        <taxon>Boletales</taxon>
        <taxon>Sclerodermatineae</taxon>
        <taxon>Pisolithaceae</taxon>
        <taxon>Pisolithus</taxon>
    </lineage>
</organism>
<name>A0A0C9YKW3_9AGAM</name>
<reference evidence="2" key="2">
    <citation type="submission" date="2015-01" db="EMBL/GenBank/DDBJ databases">
        <title>Evolutionary Origins and Diversification of the Mycorrhizal Mutualists.</title>
        <authorList>
            <consortium name="DOE Joint Genome Institute"/>
            <consortium name="Mycorrhizal Genomics Consortium"/>
            <person name="Kohler A."/>
            <person name="Kuo A."/>
            <person name="Nagy L.G."/>
            <person name="Floudas D."/>
            <person name="Copeland A."/>
            <person name="Barry K.W."/>
            <person name="Cichocki N."/>
            <person name="Veneault-Fourrey C."/>
            <person name="LaButti K."/>
            <person name="Lindquist E.A."/>
            <person name="Lipzen A."/>
            <person name="Lundell T."/>
            <person name="Morin E."/>
            <person name="Murat C."/>
            <person name="Riley R."/>
            <person name="Ohm R."/>
            <person name="Sun H."/>
            <person name="Tunlid A."/>
            <person name="Henrissat B."/>
            <person name="Grigoriev I.V."/>
            <person name="Hibbett D.S."/>
            <person name="Martin F."/>
        </authorList>
    </citation>
    <scope>NUCLEOTIDE SEQUENCE [LARGE SCALE GENOMIC DNA]</scope>
    <source>
        <strain evidence="2">441</strain>
    </source>
</reference>